<dbReference type="PANTHER" id="PTHR47049">
    <property type="entry name" value="PIEZO-TYPE MECHANOSENSITIVE ION CHANNEL HOMOLOG"/>
    <property type="match status" value="1"/>
</dbReference>
<evidence type="ECO:0000259" key="3">
    <source>
        <dbReference type="Pfam" id="PF12166"/>
    </source>
</evidence>
<dbReference type="PANTHER" id="PTHR47049:SF6">
    <property type="entry name" value="PIEZO-TYPE MECHANOSENSITIVE ION CHANNEL COMPONENT"/>
    <property type="match status" value="1"/>
</dbReference>
<evidence type="ECO:0000256" key="1">
    <source>
        <dbReference type="SAM" id="MobiDB-lite"/>
    </source>
</evidence>
<dbReference type="EMBL" id="JAHRIO010070584">
    <property type="protein sequence ID" value="MEQ2181334.1"/>
    <property type="molecule type" value="Genomic_DNA"/>
</dbReference>
<reference evidence="5 6" key="1">
    <citation type="submission" date="2021-06" db="EMBL/GenBank/DDBJ databases">
        <authorList>
            <person name="Palmer J.M."/>
        </authorList>
    </citation>
    <scope>NUCLEOTIDE SEQUENCE [LARGE SCALE GENOMIC DNA]</scope>
    <source>
        <strain evidence="5 6">GA_2019</strain>
        <tissue evidence="5">Muscle</tissue>
    </source>
</reference>
<keyword evidence="2" id="KW-1133">Transmembrane helix</keyword>
<dbReference type="InterPro" id="IPR056770">
    <property type="entry name" value="Piezo_THU9_anchor"/>
</dbReference>
<keyword evidence="2" id="KW-0812">Transmembrane</keyword>
<keyword evidence="2" id="KW-0472">Membrane</keyword>
<feature type="domain" description="Piezo THU9 and anchor" evidence="4">
    <location>
        <begin position="68"/>
        <end position="145"/>
    </location>
</feature>
<feature type="region of interest" description="Disordered" evidence="1">
    <location>
        <begin position="1"/>
        <end position="20"/>
    </location>
</feature>
<accession>A0ABV0PD08</accession>
<comment type="caution">
    <text evidence="5">The sequence shown here is derived from an EMBL/GenBank/DDBJ whole genome shotgun (WGS) entry which is preliminary data.</text>
</comment>
<dbReference type="Pfam" id="PF24874">
    <property type="entry name" value="Piezo_THU9_anchor"/>
    <property type="match status" value="2"/>
</dbReference>
<gene>
    <name evidence="5" type="ORF">GOODEAATRI_010505</name>
</gene>
<evidence type="ECO:0000256" key="2">
    <source>
        <dbReference type="SAM" id="Phobius"/>
    </source>
</evidence>
<feature type="domain" description="Piezo THU9 and anchor" evidence="4">
    <location>
        <begin position="157"/>
        <end position="195"/>
    </location>
</feature>
<dbReference type="InterPro" id="IPR031334">
    <property type="entry name" value="Piezo_cap_dom"/>
</dbReference>
<feature type="transmembrane region" description="Helical" evidence="2">
    <location>
        <begin position="125"/>
        <end position="143"/>
    </location>
</feature>
<feature type="non-terminal residue" evidence="5">
    <location>
        <position position="1"/>
    </location>
</feature>
<dbReference type="Proteomes" id="UP001476798">
    <property type="component" value="Unassembled WGS sequence"/>
</dbReference>
<feature type="domain" description="Piezo non-specific cation channel cap" evidence="3">
    <location>
        <begin position="208"/>
        <end position="267"/>
    </location>
</feature>
<dbReference type="InterPro" id="IPR027272">
    <property type="entry name" value="Piezo"/>
</dbReference>
<organism evidence="5 6">
    <name type="scientific">Goodea atripinnis</name>
    <dbReference type="NCBI Taxonomy" id="208336"/>
    <lineage>
        <taxon>Eukaryota</taxon>
        <taxon>Metazoa</taxon>
        <taxon>Chordata</taxon>
        <taxon>Craniata</taxon>
        <taxon>Vertebrata</taxon>
        <taxon>Euteleostomi</taxon>
        <taxon>Actinopterygii</taxon>
        <taxon>Neopterygii</taxon>
        <taxon>Teleostei</taxon>
        <taxon>Neoteleostei</taxon>
        <taxon>Acanthomorphata</taxon>
        <taxon>Ovalentaria</taxon>
        <taxon>Atherinomorphae</taxon>
        <taxon>Cyprinodontiformes</taxon>
        <taxon>Goodeidae</taxon>
        <taxon>Goodea</taxon>
    </lineage>
</organism>
<protein>
    <recommendedName>
        <fullName evidence="7">Piezo non-specific cation channel R-Ras-binding domain-containing protein</fullName>
    </recommendedName>
</protein>
<evidence type="ECO:0008006" key="7">
    <source>
        <dbReference type="Google" id="ProtNLM"/>
    </source>
</evidence>
<evidence type="ECO:0000259" key="4">
    <source>
        <dbReference type="Pfam" id="PF24874"/>
    </source>
</evidence>
<evidence type="ECO:0000313" key="5">
    <source>
        <dbReference type="EMBL" id="MEQ2181334.1"/>
    </source>
</evidence>
<evidence type="ECO:0000313" key="6">
    <source>
        <dbReference type="Proteomes" id="UP001476798"/>
    </source>
</evidence>
<sequence length="276" mass="31576">STASRSSSHKDGSQASVHQKTRKQMIIEKLREQLFKAKAFLINRFLEIYLPMKQFFYNLIHPEYSAVTDVYVLMFLADTVDFIIIVFGFWAFGVPGPFLVMVLIQFGTMVVDRALYLRKTVMGKVIFQVILVFGIHFWMFFILPSKNLHGLHVVPLQRYPQPRGQKKKKVVKYGMGGMIVVLLICIVWFPLLFMSLVKSVAGVVNAPLDWLESYFAQDLIIAELKGSSNSLWTISPPSRLNLIEMLGSNEKDFPITVSWSVQRYLVTTVTRDKQAA</sequence>
<keyword evidence="6" id="KW-1185">Reference proteome</keyword>
<proteinExistence type="predicted"/>
<feature type="transmembrane region" description="Helical" evidence="2">
    <location>
        <begin position="173"/>
        <end position="193"/>
    </location>
</feature>
<dbReference type="Pfam" id="PF12166">
    <property type="entry name" value="Piezo_cap"/>
    <property type="match status" value="1"/>
</dbReference>
<name>A0ABV0PD08_9TELE</name>